<organism evidence="1">
    <name type="scientific">Arundo donax</name>
    <name type="common">Giant reed</name>
    <name type="synonym">Donax arundinaceus</name>
    <dbReference type="NCBI Taxonomy" id="35708"/>
    <lineage>
        <taxon>Eukaryota</taxon>
        <taxon>Viridiplantae</taxon>
        <taxon>Streptophyta</taxon>
        <taxon>Embryophyta</taxon>
        <taxon>Tracheophyta</taxon>
        <taxon>Spermatophyta</taxon>
        <taxon>Magnoliopsida</taxon>
        <taxon>Liliopsida</taxon>
        <taxon>Poales</taxon>
        <taxon>Poaceae</taxon>
        <taxon>PACMAD clade</taxon>
        <taxon>Arundinoideae</taxon>
        <taxon>Arundineae</taxon>
        <taxon>Arundo</taxon>
    </lineage>
</organism>
<proteinExistence type="predicted"/>
<evidence type="ECO:0000313" key="1">
    <source>
        <dbReference type="EMBL" id="JAD68221.1"/>
    </source>
</evidence>
<protein>
    <submittedName>
        <fullName evidence="1">Uncharacterized protein</fullName>
    </submittedName>
</protein>
<dbReference type="AlphaFoldDB" id="A0A0A9BY33"/>
<name>A0A0A9BY33_ARUDO</name>
<sequence length="43" mass="5010">MFTMNVPKFLWGEAIKTATYSISRMLLCILENKIPCQVTFEIK</sequence>
<reference evidence="1" key="2">
    <citation type="journal article" date="2015" name="Data Brief">
        <title>Shoot transcriptome of the giant reed, Arundo donax.</title>
        <authorList>
            <person name="Barrero R.A."/>
            <person name="Guerrero F.D."/>
            <person name="Moolhuijzen P."/>
            <person name="Goolsby J.A."/>
            <person name="Tidwell J."/>
            <person name="Bellgard S.E."/>
            <person name="Bellgard M.I."/>
        </authorList>
    </citation>
    <scope>NUCLEOTIDE SEQUENCE</scope>
    <source>
        <tissue evidence="1">Shoot tissue taken approximately 20 cm above the soil surface</tissue>
    </source>
</reference>
<accession>A0A0A9BY33</accession>
<reference evidence="1" key="1">
    <citation type="submission" date="2014-09" db="EMBL/GenBank/DDBJ databases">
        <authorList>
            <person name="Magalhaes I.L.F."/>
            <person name="Oliveira U."/>
            <person name="Santos F.R."/>
            <person name="Vidigal T.H.D.A."/>
            <person name="Brescovit A.D."/>
            <person name="Santos A.J."/>
        </authorList>
    </citation>
    <scope>NUCLEOTIDE SEQUENCE</scope>
    <source>
        <tissue evidence="1">Shoot tissue taken approximately 20 cm above the soil surface</tissue>
    </source>
</reference>
<dbReference type="EMBL" id="GBRH01229674">
    <property type="protein sequence ID" value="JAD68221.1"/>
    <property type="molecule type" value="Transcribed_RNA"/>
</dbReference>